<dbReference type="EMBL" id="JALJXV010000003">
    <property type="protein sequence ID" value="MCP1674352.1"/>
    <property type="molecule type" value="Genomic_DNA"/>
</dbReference>
<protein>
    <submittedName>
        <fullName evidence="1">Uncharacterized protein</fullName>
    </submittedName>
</protein>
<evidence type="ECO:0000313" key="1">
    <source>
        <dbReference type="EMBL" id="MCP1674352.1"/>
    </source>
</evidence>
<name>A0AAE3G5Q4_9GAMM</name>
<dbReference type="AlphaFoldDB" id="A0AAE3G5Q4"/>
<accession>A0AAE3G5Q4</accession>
<comment type="caution">
    <text evidence="1">The sequence shown here is derived from an EMBL/GenBank/DDBJ whole genome shotgun (WGS) entry which is preliminary data.</text>
</comment>
<keyword evidence="2" id="KW-1185">Reference proteome</keyword>
<sequence>MAKSPPPRRFKSERARQAYLIARDMHEILIREASGRGMAYRRGWLGQPYDRSWVSYPVYLAGKDNRRLHDEAAGEQDA</sequence>
<evidence type="ECO:0000313" key="2">
    <source>
        <dbReference type="Proteomes" id="UP001205843"/>
    </source>
</evidence>
<reference evidence="1" key="1">
    <citation type="submission" date="2022-03" db="EMBL/GenBank/DDBJ databases">
        <title>Genomic Encyclopedia of Type Strains, Phase III (KMG-III): the genomes of soil and plant-associated and newly described type strains.</title>
        <authorList>
            <person name="Whitman W."/>
        </authorList>
    </citation>
    <scope>NUCLEOTIDE SEQUENCE</scope>
    <source>
        <strain evidence="1">ANL 6-2</strain>
    </source>
</reference>
<organism evidence="1 2">
    <name type="scientific">Natronocella acetinitrilica</name>
    <dbReference type="NCBI Taxonomy" id="414046"/>
    <lineage>
        <taxon>Bacteria</taxon>
        <taxon>Pseudomonadati</taxon>
        <taxon>Pseudomonadota</taxon>
        <taxon>Gammaproteobacteria</taxon>
        <taxon>Chromatiales</taxon>
        <taxon>Ectothiorhodospiraceae</taxon>
        <taxon>Natronocella</taxon>
    </lineage>
</organism>
<gene>
    <name evidence="1" type="ORF">J2T57_001454</name>
</gene>
<dbReference type="RefSeq" id="WP_253476295.1">
    <property type="nucleotide sequence ID" value="NZ_JALJXV010000003.1"/>
</dbReference>
<dbReference type="Proteomes" id="UP001205843">
    <property type="component" value="Unassembled WGS sequence"/>
</dbReference>
<proteinExistence type="predicted"/>